<evidence type="ECO:0008006" key="3">
    <source>
        <dbReference type="Google" id="ProtNLM"/>
    </source>
</evidence>
<organism evidence="2">
    <name type="scientific">viral metagenome</name>
    <dbReference type="NCBI Taxonomy" id="1070528"/>
    <lineage>
        <taxon>unclassified sequences</taxon>
        <taxon>metagenomes</taxon>
        <taxon>organismal metagenomes</taxon>
    </lineage>
</organism>
<proteinExistence type="predicted"/>
<dbReference type="AlphaFoldDB" id="A0A6M3KJQ5"/>
<reference evidence="2" key="1">
    <citation type="submission" date="2020-03" db="EMBL/GenBank/DDBJ databases">
        <title>The deep terrestrial virosphere.</title>
        <authorList>
            <person name="Holmfeldt K."/>
            <person name="Nilsson E."/>
            <person name="Simone D."/>
            <person name="Lopez-Fernandez M."/>
            <person name="Wu X."/>
            <person name="de Brujin I."/>
            <person name="Lundin D."/>
            <person name="Andersson A."/>
            <person name="Bertilsson S."/>
            <person name="Dopson M."/>
        </authorList>
    </citation>
    <scope>NUCLEOTIDE SEQUENCE</scope>
    <source>
        <strain evidence="2">MM415A00434</strain>
        <strain evidence="1">MM415B00370</strain>
    </source>
</reference>
<protein>
    <recommendedName>
        <fullName evidence="3">ASCH domain-containing protein</fullName>
    </recommendedName>
</protein>
<evidence type="ECO:0000313" key="1">
    <source>
        <dbReference type="EMBL" id="QJA65898.1"/>
    </source>
</evidence>
<sequence>MLIISFAWTTAALLAVDDGLDVKTCTRRSWNDDYARMFKAGTQVQGWDRSPRFKGQQVAVISLVQDAYLERTSWMPDKDYKAEGLLWMEKQGIMIRGQHPREFWEQWKAKDEIVYVVRFQVLKRLAPVGVYLPGERVI</sequence>
<dbReference type="EMBL" id="MT141546">
    <property type="protein sequence ID" value="QJA65898.1"/>
    <property type="molecule type" value="Genomic_DNA"/>
</dbReference>
<gene>
    <name evidence="2" type="ORF">MM415A00434_0021</name>
    <name evidence="1" type="ORF">MM415B00370_0016</name>
</gene>
<accession>A0A6M3KJQ5</accession>
<name>A0A6M3KJQ5_9ZZZZ</name>
<dbReference type="EMBL" id="MT142483">
    <property type="protein sequence ID" value="QJA82246.1"/>
    <property type="molecule type" value="Genomic_DNA"/>
</dbReference>
<evidence type="ECO:0000313" key="2">
    <source>
        <dbReference type="EMBL" id="QJA82246.1"/>
    </source>
</evidence>